<reference evidence="4" key="1">
    <citation type="submission" date="2024-06" db="EMBL/GenBank/DDBJ databases">
        <title>Multi-omics analyses provide insights into the biosynthesis of the anticancer antibiotic pleurotin in Hohenbuehelia grisea.</title>
        <authorList>
            <person name="Weaver J.A."/>
            <person name="Alberti F."/>
        </authorList>
    </citation>
    <scope>NUCLEOTIDE SEQUENCE [LARGE SCALE GENOMIC DNA]</scope>
    <source>
        <strain evidence="4">T-177</strain>
    </source>
</reference>
<keyword evidence="4" id="KW-1185">Reference proteome</keyword>
<comment type="caution">
    <text evidence="3">The sequence shown here is derived from an EMBL/GenBank/DDBJ whole genome shotgun (WGS) entry which is preliminary data.</text>
</comment>
<feature type="domain" description="Alpha fucosidase A-like C-terminal" evidence="1">
    <location>
        <begin position="289"/>
        <end position="338"/>
    </location>
</feature>
<proteinExistence type="predicted"/>
<feature type="domain" description="Glycosyl hydrolase family 95 catalytic" evidence="2">
    <location>
        <begin position="5"/>
        <end position="273"/>
    </location>
</feature>
<dbReference type="Gene3D" id="1.50.10.10">
    <property type="match status" value="1"/>
</dbReference>
<dbReference type="PANTHER" id="PTHR31084:SF3">
    <property type="entry name" value="ALPHA-FUCOSIDASE A"/>
    <property type="match status" value="1"/>
</dbReference>
<evidence type="ECO:0000313" key="4">
    <source>
        <dbReference type="Proteomes" id="UP001556367"/>
    </source>
</evidence>
<evidence type="ECO:0008006" key="5">
    <source>
        <dbReference type="Google" id="ProtNLM"/>
    </source>
</evidence>
<dbReference type="Proteomes" id="UP001556367">
    <property type="component" value="Unassembled WGS sequence"/>
</dbReference>
<evidence type="ECO:0000313" key="3">
    <source>
        <dbReference type="EMBL" id="KAL0958845.1"/>
    </source>
</evidence>
<dbReference type="SUPFAM" id="SSF48208">
    <property type="entry name" value="Six-hairpin glycosidases"/>
    <property type="match status" value="1"/>
</dbReference>
<dbReference type="InterPro" id="IPR054363">
    <property type="entry name" value="GH95_cat"/>
</dbReference>
<evidence type="ECO:0000259" key="2">
    <source>
        <dbReference type="Pfam" id="PF22124"/>
    </source>
</evidence>
<dbReference type="InterPro" id="IPR049053">
    <property type="entry name" value="AFCA-like_C"/>
</dbReference>
<dbReference type="InterPro" id="IPR012341">
    <property type="entry name" value="6hp_glycosidase-like_sf"/>
</dbReference>
<dbReference type="Pfam" id="PF22124">
    <property type="entry name" value="Glyco_hydro_95_cat"/>
    <property type="match status" value="1"/>
</dbReference>
<gene>
    <name evidence="3" type="ORF">HGRIS_014164</name>
</gene>
<dbReference type="PANTHER" id="PTHR31084">
    <property type="entry name" value="ALPHA-L-FUCOSIDASE 2"/>
    <property type="match status" value="1"/>
</dbReference>
<sequence length="364" mass="40307">MKAFGNSAEWANYPESAVWMMFHVWDHFEFTNDVTWWRTQGWPLIKGVAQFHLDKLIPDLHFNDSTLVVSPCNSPEQAPITFGCAHAQQMIWQLFNAVEKGFAASGDKDTAFLDEVKATKARMDKGLRIGSWGQLQEWKVEKDSPTDTHRHLSHLIGLYPGYAIASYSPSLQGPLRVNGALTTYTEAQIKDAVTVSMIHRGNGTGPDADAGWEKVWRAANWAQLGNASEFYHILTYALYEDFGANLFSLYNPFDPSPIFQIDANLGYPAAVLNAIVQAPDVPTLSTPLTITLLPALPKQWATGTISGLRVRGAISIDMEWKAGQATRVRLKVDKTARSRTIKVVVNKKAMSLTTSPGSSRLLAL</sequence>
<evidence type="ECO:0000259" key="1">
    <source>
        <dbReference type="Pfam" id="PF21307"/>
    </source>
</evidence>
<dbReference type="InterPro" id="IPR008928">
    <property type="entry name" value="6-hairpin_glycosidase_sf"/>
</dbReference>
<protein>
    <recommendedName>
        <fullName evidence="5">Glycoside hydrolase family 95 protein</fullName>
    </recommendedName>
</protein>
<accession>A0ABR3JTZ3</accession>
<dbReference type="EMBL" id="JASNQZ010000003">
    <property type="protein sequence ID" value="KAL0958845.1"/>
    <property type="molecule type" value="Genomic_DNA"/>
</dbReference>
<dbReference type="Pfam" id="PF21307">
    <property type="entry name" value="Glyco_hydro_95_C"/>
    <property type="match status" value="1"/>
</dbReference>
<name>A0ABR3JTZ3_9AGAR</name>
<organism evidence="3 4">
    <name type="scientific">Hohenbuehelia grisea</name>
    <dbReference type="NCBI Taxonomy" id="104357"/>
    <lineage>
        <taxon>Eukaryota</taxon>
        <taxon>Fungi</taxon>
        <taxon>Dikarya</taxon>
        <taxon>Basidiomycota</taxon>
        <taxon>Agaricomycotina</taxon>
        <taxon>Agaricomycetes</taxon>
        <taxon>Agaricomycetidae</taxon>
        <taxon>Agaricales</taxon>
        <taxon>Pleurotineae</taxon>
        <taxon>Pleurotaceae</taxon>
        <taxon>Hohenbuehelia</taxon>
    </lineage>
</organism>